<evidence type="ECO:0000313" key="3">
    <source>
        <dbReference type="Proteomes" id="UP001267878"/>
    </source>
</evidence>
<dbReference type="Gene3D" id="3.40.50.150">
    <property type="entry name" value="Vaccinia Virus protein VP39"/>
    <property type="match status" value="1"/>
</dbReference>
<sequence>MSRISDWLQEPEVAGCPVDGLARFEAHRAVLRRKRMIRSVFDGFHQTFVNLDRRYLRGEGQVIELGAGVYPVRETVPGVLATDVVPAPHLDRVLDAGAMDLPDNSVHAFYLQNVFHHFPEPDRFFQELERTLVPGGGAILIEPANGPFASWLYPRLFATEGYDKTAPDWSTPVGGPMSGANQALSFLVFDRDHTRFHTSHPNLEVVYRDVLHSWPRYLVSGGLNFRSLLPGFMTSPMRMVEAVLSPLRGLLGLHRVIVLRKRDDRRS</sequence>
<protein>
    <submittedName>
        <fullName evidence="2">SAM-dependent methyltransferase</fullName>
    </submittedName>
</protein>
<comment type="caution">
    <text evidence="2">The sequence shown here is derived from an EMBL/GenBank/DDBJ whole genome shotgun (WGS) entry which is preliminary data.</text>
</comment>
<dbReference type="EMBL" id="JAVDVW010000002">
    <property type="protein sequence ID" value="MDR7100829.1"/>
    <property type="molecule type" value="Genomic_DNA"/>
</dbReference>
<dbReference type="InterPro" id="IPR013216">
    <property type="entry name" value="Methyltransf_11"/>
</dbReference>
<dbReference type="GO" id="GO:0008168">
    <property type="term" value="F:methyltransferase activity"/>
    <property type="evidence" value="ECO:0007669"/>
    <property type="project" value="UniProtKB-KW"/>
</dbReference>
<dbReference type="GO" id="GO:0032259">
    <property type="term" value="P:methylation"/>
    <property type="evidence" value="ECO:0007669"/>
    <property type="project" value="UniProtKB-KW"/>
</dbReference>
<dbReference type="Proteomes" id="UP001267878">
    <property type="component" value="Unassembled WGS sequence"/>
</dbReference>
<dbReference type="SUPFAM" id="SSF53335">
    <property type="entry name" value="S-adenosyl-L-methionine-dependent methyltransferases"/>
    <property type="match status" value="1"/>
</dbReference>
<organism evidence="2 3">
    <name type="scientific">Agrilutibacter niabensis</name>
    <dbReference type="NCBI Taxonomy" id="380628"/>
    <lineage>
        <taxon>Bacteria</taxon>
        <taxon>Pseudomonadati</taxon>
        <taxon>Pseudomonadota</taxon>
        <taxon>Gammaproteobacteria</taxon>
        <taxon>Lysobacterales</taxon>
        <taxon>Lysobacteraceae</taxon>
        <taxon>Agrilutibacter</taxon>
    </lineage>
</organism>
<evidence type="ECO:0000259" key="1">
    <source>
        <dbReference type="Pfam" id="PF08241"/>
    </source>
</evidence>
<proteinExistence type="predicted"/>
<keyword evidence="3" id="KW-1185">Reference proteome</keyword>
<feature type="domain" description="Methyltransferase type 11" evidence="1">
    <location>
        <begin position="92"/>
        <end position="139"/>
    </location>
</feature>
<accession>A0ABU1VTK6</accession>
<dbReference type="InterPro" id="IPR029063">
    <property type="entry name" value="SAM-dependent_MTases_sf"/>
</dbReference>
<gene>
    <name evidence="2" type="ORF">J2X04_003210</name>
</gene>
<dbReference type="RefSeq" id="WP_310056087.1">
    <property type="nucleotide sequence ID" value="NZ_JAVDVW010000002.1"/>
</dbReference>
<name>A0ABU1VTK6_9GAMM</name>
<keyword evidence="2" id="KW-0489">Methyltransferase</keyword>
<dbReference type="Pfam" id="PF08241">
    <property type="entry name" value="Methyltransf_11"/>
    <property type="match status" value="1"/>
</dbReference>
<keyword evidence="2" id="KW-0808">Transferase</keyword>
<reference evidence="2 3" key="1">
    <citation type="submission" date="2023-07" db="EMBL/GenBank/DDBJ databases">
        <title>Sorghum-associated microbial communities from plants grown in Nebraska, USA.</title>
        <authorList>
            <person name="Schachtman D."/>
        </authorList>
    </citation>
    <scope>NUCLEOTIDE SEQUENCE [LARGE SCALE GENOMIC DNA]</scope>
    <source>
        <strain evidence="2 3">BE187</strain>
    </source>
</reference>
<evidence type="ECO:0000313" key="2">
    <source>
        <dbReference type="EMBL" id="MDR7100829.1"/>
    </source>
</evidence>